<proteinExistence type="predicted"/>
<dbReference type="OrthoDB" id="195456at2"/>
<feature type="chain" id="PRO_5011488139" description="DUF2911 domain-containing protein" evidence="1">
    <location>
        <begin position="21"/>
        <end position="173"/>
    </location>
</feature>
<name>A0A1I6UCJ8_9SPHI</name>
<feature type="signal peptide" evidence="1">
    <location>
        <begin position="1"/>
        <end position="20"/>
    </location>
</feature>
<dbReference type="AlphaFoldDB" id="A0A1I6UCJ8"/>
<reference evidence="2 3" key="1">
    <citation type="submission" date="2016-10" db="EMBL/GenBank/DDBJ databases">
        <authorList>
            <person name="de Groot N.N."/>
        </authorList>
    </citation>
    <scope>NUCLEOTIDE SEQUENCE [LARGE SCALE GENOMIC DNA]</scope>
    <source>
        <strain evidence="2 3">DSM 22789</strain>
    </source>
</reference>
<dbReference type="InterPro" id="IPR021314">
    <property type="entry name" value="DUF2911"/>
</dbReference>
<organism evidence="2 3">
    <name type="scientific">Sphingobacterium wenxiniae</name>
    <dbReference type="NCBI Taxonomy" id="683125"/>
    <lineage>
        <taxon>Bacteria</taxon>
        <taxon>Pseudomonadati</taxon>
        <taxon>Bacteroidota</taxon>
        <taxon>Sphingobacteriia</taxon>
        <taxon>Sphingobacteriales</taxon>
        <taxon>Sphingobacteriaceae</taxon>
        <taxon>Sphingobacterium</taxon>
    </lineage>
</organism>
<evidence type="ECO:0008006" key="4">
    <source>
        <dbReference type="Google" id="ProtNLM"/>
    </source>
</evidence>
<sequence length="173" mass="18931">MKKTVLILSFLTFLCSFGWAQSDKSQRPSPPDSVKVTTEDGVTIDIHYSKPSLKGRQLGVDIAPAGQVWRTGANEATTFEVDKDVTVDGKPLPAGKYSIHSIPGEYQTTVIFNKVWKKWGTQYDQNEDALRVDVSNSSTGSMQEQLNVSVAPSGLVTFAWGEYAVPFTVKAAK</sequence>
<evidence type="ECO:0000256" key="1">
    <source>
        <dbReference type="SAM" id="SignalP"/>
    </source>
</evidence>
<keyword evidence="1" id="KW-0732">Signal</keyword>
<evidence type="ECO:0000313" key="3">
    <source>
        <dbReference type="Proteomes" id="UP000198785"/>
    </source>
</evidence>
<keyword evidence="3" id="KW-1185">Reference proteome</keyword>
<evidence type="ECO:0000313" key="2">
    <source>
        <dbReference type="EMBL" id="SFS99108.1"/>
    </source>
</evidence>
<dbReference type="EMBL" id="FOZZ01000008">
    <property type="protein sequence ID" value="SFS99108.1"/>
    <property type="molecule type" value="Genomic_DNA"/>
</dbReference>
<dbReference type="STRING" id="683125.SAMN05660206_108127"/>
<accession>A0A1I6UCJ8</accession>
<gene>
    <name evidence="2" type="ORF">SAMN05660206_108127</name>
</gene>
<protein>
    <recommendedName>
        <fullName evidence="4">DUF2911 domain-containing protein</fullName>
    </recommendedName>
</protein>
<dbReference type="Proteomes" id="UP000198785">
    <property type="component" value="Unassembled WGS sequence"/>
</dbReference>
<dbReference type="RefSeq" id="WP_093366348.1">
    <property type="nucleotide sequence ID" value="NZ_FOZZ01000008.1"/>
</dbReference>
<dbReference type="Pfam" id="PF11138">
    <property type="entry name" value="DUF2911"/>
    <property type="match status" value="1"/>
</dbReference>